<evidence type="ECO:0000256" key="5">
    <source>
        <dbReference type="ARBA" id="ARBA00023136"/>
    </source>
</evidence>
<evidence type="ECO:0000256" key="2">
    <source>
        <dbReference type="ARBA" id="ARBA00022475"/>
    </source>
</evidence>
<comment type="subcellular location">
    <subcellularLocation>
        <location evidence="1">Cell inner membrane</location>
    </subcellularLocation>
</comment>
<dbReference type="RefSeq" id="WP_246151137.1">
    <property type="nucleotide sequence ID" value="NZ_BJYS01000028.1"/>
</dbReference>
<dbReference type="InterPro" id="IPR004960">
    <property type="entry name" value="LipA_acyltrans"/>
</dbReference>
<evidence type="ECO:0000313" key="8">
    <source>
        <dbReference type="EMBL" id="GEO05866.1"/>
    </source>
</evidence>
<keyword evidence="9" id="KW-1185">Reference proteome</keyword>
<evidence type="ECO:0000256" key="1">
    <source>
        <dbReference type="ARBA" id="ARBA00004533"/>
    </source>
</evidence>
<dbReference type="AlphaFoldDB" id="A0A512B1N6"/>
<dbReference type="PANTHER" id="PTHR30606:SF10">
    <property type="entry name" value="PHOSPHATIDYLINOSITOL MANNOSIDE ACYLTRANSFERASE"/>
    <property type="match status" value="1"/>
</dbReference>
<name>A0A512B1N6_9BACT</name>
<evidence type="ECO:0000256" key="3">
    <source>
        <dbReference type="ARBA" id="ARBA00022519"/>
    </source>
</evidence>
<sequence>MHKKIALRKRDYPLWWLLQGLSHLPFGILYLLADFVYVLLFYVFKYRKKVVYHNLNNSFPDKDAAEIQRIAKQFYHNLADIIFEILKLGSISTADLRRRAHFQNPEILQAYLDKGLSVLTLGSHACNWEWGLASSPGFLNFPADGVYKPLQNNFFEQYMRFLRSRLGPNPLPMKEVLRHLVRHRQESRLVALLSDQIPPRGEIQYWTSFLNQDTGFYVGADKLAATFKYPVVFIKVVRRGRGYYLFSFELLAEPGAVTTAEEYKVTEAYARHLEISIRENPADYLWSHRRWKHKRPASDNGAASK</sequence>
<dbReference type="Proteomes" id="UP000321532">
    <property type="component" value="Unassembled WGS sequence"/>
</dbReference>
<evidence type="ECO:0000256" key="7">
    <source>
        <dbReference type="SAM" id="Phobius"/>
    </source>
</evidence>
<dbReference type="PANTHER" id="PTHR30606">
    <property type="entry name" value="LIPID A BIOSYNTHESIS LAUROYL ACYLTRANSFERASE"/>
    <property type="match status" value="1"/>
</dbReference>
<gene>
    <name evidence="8" type="ORF">AAE02nite_35300</name>
</gene>
<evidence type="ECO:0000256" key="6">
    <source>
        <dbReference type="ARBA" id="ARBA00023315"/>
    </source>
</evidence>
<keyword evidence="7" id="KW-1133">Transmembrane helix</keyword>
<reference evidence="8 9" key="1">
    <citation type="submission" date="2019-07" db="EMBL/GenBank/DDBJ databases">
        <title>Whole genome shotgun sequence of Adhaeribacter aerolatus NBRC 106133.</title>
        <authorList>
            <person name="Hosoyama A."/>
            <person name="Uohara A."/>
            <person name="Ohji S."/>
            <person name="Ichikawa N."/>
        </authorList>
    </citation>
    <scope>NUCLEOTIDE SEQUENCE [LARGE SCALE GENOMIC DNA]</scope>
    <source>
        <strain evidence="8 9">NBRC 106133</strain>
    </source>
</reference>
<dbReference type="GO" id="GO:0016746">
    <property type="term" value="F:acyltransferase activity"/>
    <property type="evidence" value="ECO:0007669"/>
    <property type="project" value="UniProtKB-KW"/>
</dbReference>
<keyword evidence="6" id="KW-0012">Acyltransferase</keyword>
<dbReference type="GO" id="GO:0005886">
    <property type="term" value="C:plasma membrane"/>
    <property type="evidence" value="ECO:0007669"/>
    <property type="project" value="UniProtKB-SubCell"/>
</dbReference>
<comment type="caution">
    <text evidence="8">The sequence shown here is derived from an EMBL/GenBank/DDBJ whole genome shotgun (WGS) entry which is preliminary data.</text>
</comment>
<organism evidence="8 9">
    <name type="scientific">Adhaeribacter aerolatus</name>
    <dbReference type="NCBI Taxonomy" id="670289"/>
    <lineage>
        <taxon>Bacteria</taxon>
        <taxon>Pseudomonadati</taxon>
        <taxon>Bacteroidota</taxon>
        <taxon>Cytophagia</taxon>
        <taxon>Cytophagales</taxon>
        <taxon>Hymenobacteraceae</taxon>
        <taxon>Adhaeribacter</taxon>
    </lineage>
</organism>
<evidence type="ECO:0000256" key="4">
    <source>
        <dbReference type="ARBA" id="ARBA00022679"/>
    </source>
</evidence>
<keyword evidence="3" id="KW-0997">Cell inner membrane</keyword>
<keyword evidence="5 7" id="KW-0472">Membrane</keyword>
<feature type="transmembrane region" description="Helical" evidence="7">
    <location>
        <begin position="20"/>
        <end position="44"/>
    </location>
</feature>
<dbReference type="GO" id="GO:0009247">
    <property type="term" value="P:glycolipid biosynthetic process"/>
    <property type="evidence" value="ECO:0007669"/>
    <property type="project" value="UniProtKB-ARBA"/>
</dbReference>
<dbReference type="CDD" id="cd07984">
    <property type="entry name" value="LPLAT_LABLAT-like"/>
    <property type="match status" value="1"/>
</dbReference>
<keyword evidence="7" id="KW-0812">Transmembrane</keyword>
<keyword evidence="2" id="KW-1003">Cell membrane</keyword>
<protein>
    <submittedName>
        <fullName evidence="8">Acetyltransferase</fullName>
    </submittedName>
</protein>
<proteinExistence type="predicted"/>
<keyword evidence="4 8" id="KW-0808">Transferase</keyword>
<dbReference type="EMBL" id="BJYS01000028">
    <property type="protein sequence ID" value="GEO05866.1"/>
    <property type="molecule type" value="Genomic_DNA"/>
</dbReference>
<accession>A0A512B1N6</accession>
<evidence type="ECO:0000313" key="9">
    <source>
        <dbReference type="Proteomes" id="UP000321532"/>
    </source>
</evidence>
<dbReference type="Pfam" id="PF03279">
    <property type="entry name" value="Lip_A_acyltrans"/>
    <property type="match status" value="1"/>
</dbReference>